<evidence type="ECO:0000256" key="4">
    <source>
        <dbReference type="ARBA" id="ARBA00022475"/>
    </source>
</evidence>
<keyword evidence="9" id="KW-0862">Zinc</keyword>
<dbReference type="SUPFAM" id="SSF81886">
    <property type="entry name" value="Helical scaffold and wing domains of SecA"/>
    <property type="match status" value="1"/>
</dbReference>
<evidence type="ECO:0000256" key="7">
    <source>
        <dbReference type="ARBA" id="ARBA00022723"/>
    </source>
</evidence>
<keyword evidence="10 16" id="KW-0067">ATP-binding</keyword>
<evidence type="ECO:0000256" key="16">
    <source>
        <dbReference type="HAMAP-Rule" id="MF_01382"/>
    </source>
</evidence>
<dbReference type="Pfam" id="PF02810">
    <property type="entry name" value="SEC-C"/>
    <property type="match status" value="1"/>
</dbReference>
<dbReference type="HAMAP" id="MF_01382">
    <property type="entry name" value="SecA"/>
    <property type="match status" value="1"/>
</dbReference>
<dbReference type="CDD" id="cd17928">
    <property type="entry name" value="DEXDc_SecA"/>
    <property type="match status" value="1"/>
</dbReference>
<dbReference type="InterPro" id="IPR020937">
    <property type="entry name" value="SecA_CS"/>
</dbReference>
<dbReference type="InterPro" id="IPR011115">
    <property type="entry name" value="SecA_DEAD"/>
</dbReference>
<dbReference type="Pfam" id="PF21090">
    <property type="entry name" value="P-loop_SecA"/>
    <property type="match status" value="1"/>
</dbReference>
<dbReference type="NCBIfam" id="NF009538">
    <property type="entry name" value="PRK12904.1"/>
    <property type="match status" value="1"/>
</dbReference>
<dbReference type="InterPro" id="IPR014018">
    <property type="entry name" value="SecA_motor_DEAD"/>
</dbReference>
<keyword evidence="7" id="KW-0479">Metal-binding</keyword>
<dbReference type="Proteomes" id="UP000061665">
    <property type="component" value="Unassembled WGS sequence"/>
</dbReference>
<dbReference type="GO" id="GO:0005829">
    <property type="term" value="C:cytosol"/>
    <property type="evidence" value="ECO:0007669"/>
    <property type="project" value="TreeGrafter"/>
</dbReference>
<dbReference type="InterPro" id="IPR027417">
    <property type="entry name" value="P-loop_NTPase"/>
</dbReference>
<evidence type="ECO:0000259" key="19">
    <source>
        <dbReference type="PROSITE" id="PS51192"/>
    </source>
</evidence>
<comment type="function">
    <text evidence="16">Part of the Sec protein translocase complex. Interacts with the SecYEG preprotein conducting channel. Has a central role in coupling the hydrolysis of ATP to the transfer of proteins into and across the cell membrane, serving both as a receptor for the preprotein-SecB complex and as an ATP-driven molecular motor driving the stepwise translocation of polypeptide chains across the membrane.</text>
</comment>
<dbReference type="NCBIfam" id="TIGR00963">
    <property type="entry name" value="secA"/>
    <property type="match status" value="1"/>
</dbReference>
<evidence type="ECO:0000256" key="2">
    <source>
        <dbReference type="ARBA" id="ARBA00007650"/>
    </source>
</evidence>
<dbReference type="PROSITE" id="PS01312">
    <property type="entry name" value="SECA"/>
    <property type="match status" value="1"/>
</dbReference>
<dbReference type="InterPro" id="IPR004027">
    <property type="entry name" value="SEC_C_motif"/>
</dbReference>
<evidence type="ECO:0000256" key="12">
    <source>
        <dbReference type="ARBA" id="ARBA00022967"/>
    </source>
</evidence>
<dbReference type="InterPro" id="IPR001650">
    <property type="entry name" value="Helicase_C-like"/>
</dbReference>
<dbReference type="SMART" id="SM00957">
    <property type="entry name" value="SecA_DEAD"/>
    <property type="match status" value="1"/>
</dbReference>
<evidence type="ECO:0000259" key="20">
    <source>
        <dbReference type="PROSITE" id="PS51194"/>
    </source>
</evidence>
<keyword evidence="11 16" id="KW-0653">Protein transport</keyword>
<evidence type="ECO:0000256" key="10">
    <source>
        <dbReference type="ARBA" id="ARBA00022840"/>
    </source>
</evidence>
<dbReference type="InterPro" id="IPR011116">
    <property type="entry name" value="SecA_Wing/Scaffold"/>
</dbReference>
<dbReference type="PANTHER" id="PTHR30612">
    <property type="entry name" value="SECA INNER MEMBRANE COMPONENT OF SEC PROTEIN SECRETION SYSTEM"/>
    <property type="match status" value="1"/>
</dbReference>
<evidence type="ECO:0000256" key="8">
    <source>
        <dbReference type="ARBA" id="ARBA00022741"/>
    </source>
</evidence>
<evidence type="ECO:0000256" key="1">
    <source>
        <dbReference type="ARBA" id="ARBA00001947"/>
    </source>
</evidence>
<comment type="subunit">
    <text evidence="16">Monomer and homodimer. Part of the essential Sec protein translocation apparatus which comprises SecA, SecYEG and auxiliary proteins SecDF-YajC and YidC.</text>
</comment>
<dbReference type="EC" id="7.4.2.8" evidence="16"/>
<dbReference type="AlphaFoldDB" id="A0AB73FRY0"/>
<dbReference type="SUPFAM" id="SSF81767">
    <property type="entry name" value="Pre-protein crosslinking domain of SecA"/>
    <property type="match status" value="1"/>
</dbReference>
<evidence type="ECO:0000256" key="17">
    <source>
        <dbReference type="RuleBase" id="RU003874"/>
    </source>
</evidence>
<dbReference type="PANTHER" id="PTHR30612:SF0">
    <property type="entry name" value="CHLOROPLAST PROTEIN-TRANSPORTING ATPASE"/>
    <property type="match status" value="1"/>
</dbReference>
<dbReference type="GO" id="GO:0031522">
    <property type="term" value="C:cell envelope Sec protein transport complex"/>
    <property type="evidence" value="ECO:0007669"/>
    <property type="project" value="TreeGrafter"/>
</dbReference>
<dbReference type="Gene3D" id="3.40.50.300">
    <property type="entry name" value="P-loop containing nucleotide triphosphate hydrolases"/>
    <property type="match status" value="2"/>
</dbReference>
<dbReference type="FunFam" id="3.40.50.300:FF:000113">
    <property type="entry name" value="Preprotein translocase subunit SecA"/>
    <property type="match status" value="1"/>
</dbReference>
<dbReference type="FunFam" id="3.40.50.300:FF:000081">
    <property type="entry name" value="Preprotein translocase subunit SecA"/>
    <property type="match status" value="1"/>
</dbReference>
<comment type="caution">
    <text evidence="22">The sequence shown here is derived from an EMBL/GenBank/DDBJ whole genome shotgun (WGS) entry which is preliminary data.</text>
</comment>
<comment type="catalytic activity">
    <reaction evidence="15 16">
        <text>ATP + H2O + cellular proteinSide 1 = ADP + phosphate + cellular proteinSide 2.</text>
        <dbReference type="EC" id="7.4.2.8"/>
    </reaction>
</comment>
<dbReference type="GO" id="GO:0017038">
    <property type="term" value="P:protein import"/>
    <property type="evidence" value="ECO:0007669"/>
    <property type="project" value="InterPro"/>
</dbReference>
<comment type="similarity">
    <text evidence="2 16 17">Belongs to the SecA family.</text>
</comment>
<dbReference type="GO" id="GO:0046872">
    <property type="term" value="F:metal ion binding"/>
    <property type="evidence" value="ECO:0007669"/>
    <property type="project" value="UniProtKB-KW"/>
</dbReference>
<comment type="subcellular location">
    <subcellularLocation>
        <location evidence="16">Cell membrane</location>
        <topology evidence="16">Peripheral membrane protein</topology>
        <orientation evidence="16">Cytoplasmic side</orientation>
    </subcellularLocation>
    <subcellularLocation>
        <location evidence="16">Cytoplasm</location>
    </subcellularLocation>
    <text evidence="16">Distribution is 50-50.</text>
</comment>
<evidence type="ECO:0000313" key="22">
    <source>
        <dbReference type="EMBL" id="KVM21671.1"/>
    </source>
</evidence>
<evidence type="ECO:0000256" key="5">
    <source>
        <dbReference type="ARBA" id="ARBA00022490"/>
    </source>
</evidence>
<dbReference type="SMART" id="SM00958">
    <property type="entry name" value="SecA_PP_bind"/>
    <property type="match status" value="1"/>
</dbReference>
<feature type="domain" description="Helicase ATP-binding" evidence="19">
    <location>
        <begin position="89"/>
        <end position="247"/>
    </location>
</feature>
<keyword evidence="12 16" id="KW-1278">Translocase</keyword>
<evidence type="ECO:0000256" key="15">
    <source>
        <dbReference type="ARBA" id="ARBA00034006"/>
    </source>
</evidence>
<dbReference type="EMBL" id="LOZE01000129">
    <property type="protein sequence ID" value="KVM21671.1"/>
    <property type="molecule type" value="Genomic_DNA"/>
</dbReference>
<name>A0AB73FRY0_9BURK</name>
<sequence>MTTGFLQKIFGSRNQRLVKQYQKTVAAINALETQIEKLTDDQLRGKTDEFRQRHAAGESLDKLLPEAFAVCREASRRVLKMRHFDVQLIGGMVLHYGKIAEMRTGEGKTLVATLPVYLNALSGRGVHVVTVNDYLAQRDAEWMARLYNFLGLSVGINLSGMEHEQKQQAYASDITYGTNNEFGFDYLRDNMVYETDARVQRALNFAVVDEVDSILIDEARTPLIISGQAEDHTELYVRMNALPPLLERQIGEEKADGTGVEKPGDYTLDEKGRQVFLTESGHEKAERLLSEWGLIGDGESLYAPQNITLMHHVYAALRAHTLFHKDQHYVVQNGEVIIVDEFTGRLMAGRRWSDGLHQAVEAKEHVKIQSENQTLASITFQNYFRMYAKLSGMTGTADTEAYEFNEIYGLETVVIPTNRPPKRIDKQDQIYKTAKERYDAVIRDIRECHERGQPVLVGTTSIENSELLSHLLKQAGLPHEVLNAKQHAREAAIVAEAGRPQRITIATNMAGRGTDIVLGGNAEKQAAFIEADESIPADEKARRIQQLHDEWETLHEQVKAAGGLHIIGTERHESRRIDNQLRGRAGRQGDPGSSRFYLSLDDPLLRIFAGDRVRAIMDRLKMPEGEAIEAGIVTRSIESAQRKVEARNFDIRKQLLEYDDVSNDQRKVIYQQRNELLEAHDITETIGAMRQSVISDVVRQFVPAGSIEEQWDIPELEEALRNDWQLDLAIQEMVNESSSISADEILEAVTTAADEQYESKVALVGRESFSAFERSVMLQSVDRLWREHLAALDHLRQGIHLRGYAQKNPKQEYKREAFELFAAMLDAIKQEVTRIVMNVQIQSPEQLEEAAEQIEERTGHLENVEYQHAEFAEAGAPVAGGAAVAAATAAEEMVGSAMSHSGPGGEMPKVGRNDPCPCGSGKKYKHCHGKLS</sequence>
<protein>
    <recommendedName>
        <fullName evidence="16 17">Protein translocase subunit SecA</fullName>
        <ecNumber evidence="16">7.4.2.8</ecNumber>
    </recommendedName>
</protein>
<dbReference type="PRINTS" id="PR00906">
    <property type="entry name" value="SECA"/>
</dbReference>
<feature type="binding site" evidence="16">
    <location>
        <position position="515"/>
    </location>
    <ligand>
        <name>ATP</name>
        <dbReference type="ChEBI" id="CHEBI:30616"/>
    </ligand>
</feature>
<dbReference type="GO" id="GO:0005886">
    <property type="term" value="C:plasma membrane"/>
    <property type="evidence" value="ECO:0007669"/>
    <property type="project" value="UniProtKB-SubCell"/>
</dbReference>
<evidence type="ECO:0000256" key="13">
    <source>
        <dbReference type="ARBA" id="ARBA00023010"/>
    </source>
</evidence>
<dbReference type="Pfam" id="PF01043">
    <property type="entry name" value="SecA_PP_bind"/>
    <property type="match status" value="1"/>
</dbReference>
<dbReference type="PROSITE" id="PS51192">
    <property type="entry name" value="HELICASE_ATP_BIND_1"/>
    <property type="match status" value="1"/>
</dbReference>
<feature type="domain" description="Helicase C-terminal" evidence="20">
    <location>
        <begin position="440"/>
        <end position="645"/>
    </location>
</feature>
<keyword evidence="4 16" id="KW-1003">Cell membrane</keyword>
<feature type="coiled-coil region" evidence="18">
    <location>
        <begin position="14"/>
        <end position="41"/>
    </location>
</feature>
<evidence type="ECO:0000259" key="21">
    <source>
        <dbReference type="PROSITE" id="PS51196"/>
    </source>
</evidence>
<dbReference type="FunFam" id="3.90.1440.10:FF:000001">
    <property type="entry name" value="Preprotein translocase subunit SecA"/>
    <property type="match status" value="1"/>
</dbReference>
<comment type="cofactor">
    <cofactor evidence="1">
        <name>Zn(2+)</name>
        <dbReference type="ChEBI" id="CHEBI:29105"/>
    </cofactor>
</comment>
<feature type="binding site" evidence="16">
    <location>
        <position position="87"/>
    </location>
    <ligand>
        <name>ATP</name>
        <dbReference type="ChEBI" id="CHEBI:30616"/>
    </ligand>
</feature>
<dbReference type="Gene3D" id="1.10.3060.10">
    <property type="entry name" value="Helical scaffold and wing domains of SecA"/>
    <property type="match status" value="1"/>
</dbReference>
<dbReference type="Gene3D" id="3.90.1440.10">
    <property type="entry name" value="SecA, preprotein cross-linking domain"/>
    <property type="match status" value="1"/>
</dbReference>
<dbReference type="PROSITE" id="PS51194">
    <property type="entry name" value="HELICASE_CTER"/>
    <property type="match status" value="1"/>
</dbReference>
<evidence type="ECO:0000256" key="18">
    <source>
        <dbReference type="SAM" id="Coils"/>
    </source>
</evidence>
<proteinExistence type="inferred from homology"/>
<evidence type="ECO:0000313" key="23">
    <source>
        <dbReference type="Proteomes" id="UP000061665"/>
    </source>
</evidence>
<dbReference type="GO" id="GO:0006605">
    <property type="term" value="P:protein targeting"/>
    <property type="evidence" value="ECO:0007669"/>
    <property type="project" value="UniProtKB-UniRule"/>
</dbReference>
<dbReference type="InterPro" id="IPR014001">
    <property type="entry name" value="Helicase_ATP-bd"/>
</dbReference>
<reference evidence="22 23" key="1">
    <citation type="submission" date="2015-11" db="EMBL/GenBank/DDBJ databases">
        <title>Expanding the genomic diversity of Burkholderia species for the development of highly accurate diagnostics.</title>
        <authorList>
            <person name="Sahl J."/>
            <person name="Keim P."/>
            <person name="Wagner D."/>
        </authorList>
    </citation>
    <scope>NUCLEOTIDE SEQUENCE [LARGE SCALE GENOMIC DNA]</scope>
    <source>
        <strain evidence="22 23">MSMB2058</strain>
    </source>
</reference>
<gene>
    <name evidence="16 22" type="primary">secA</name>
    <name evidence="22" type="synonym">azi</name>
    <name evidence="22" type="synonym">div</name>
    <name evidence="22" type="ORF">WJ53_19515</name>
</gene>
<dbReference type="InterPro" id="IPR044722">
    <property type="entry name" value="SecA_SF2_C"/>
</dbReference>
<dbReference type="GO" id="GO:0043952">
    <property type="term" value="P:protein transport by the Sec complex"/>
    <property type="evidence" value="ECO:0007669"/>
    <property type="project" value="UniProtKB-ARBA"/>
</dbReference>
<feature type="domain" description="SecA family profile" evidence="21">
    <location>
        <begin position="3"/>
        <end position="629"/>
    </location>
</feature>
<keyword evidence="18" id="KW-0175">Coiled coil</keyword>
<keyword evidence="3 16" id="KW-0813">Transport</keyword>
<evidence type="ECO:0000256" key="3">
    <source>
        <dbReference type="ARBA" id="ARBA00022448"/>
    </source>
</evidence>
<dbReference type="InterPro" id="IPR000185">
    <property type="entry name" value="SecA"/>
</dbReference>
<keyword evidence="13 16" id="KW-0811">Translocation</keyword>
<keyword evidence="14 16" id="KW-0472">Membrane</keyword>
<keyword evidence="6" id="KW-0997">Cell inner membrane</keyword>
<dbReference type="SUPFAM" id="SSF52540">
    <property type="entry name" value="P-loop containing nucleoside triphosphate hydrolases"/>
    <property type="match status" value="2"/>
</dbReference>
<organism evidence="22 23">
    <name type="scientific">Burkholderia ubonensis</name>
    <dbReference type="NCBI Taxonomy" id="101571"/>
    <lineage>
        <taxon>Bacteria</taxon>
        <taxon>Pseudomonadati</taxon>
        <taxon>Pseudomonadota</taxon>
        <taxon>Betaproteobacteria</taxon>
        <taxon>Burkholderiales</taxon>
        <taxon>Burkholderiaceae</taxon>
        <taxon>Burkholderia</taxon>
        <taxon>Burkholderia cepacia complex</taxon>
    </lineage>
</organism>
<dbReference type="Pfam" id="PF07516">
    <property type="entry name" value="SecA_SW"/>
    <property type="match status" value="1"/>
</dbReference>
<dbReference type="InterPro" id="IPR036670">
    <property type="entry name" value="SecA_X-link_sf"/>
</dbReference>
<feature type="binding site" evidence="16">
    <location>
        <begin position="105"/>
        <end position="109"/>
    </location>
    <ligand>
        <name>ATP</name>
        <dbReference type="ChEBI" id="CHEBI:30616"/>
    </ligand>
</feature>
<dbReference type="PROSITE" id="PS51196">
    <property type="entry name" value="SECA_MOTOR_DEAD"/>
    <property type="match status" value="1"/>
</dbReference>
<evidence type="ECO:0000256" key="6">
    <source>
        <dbReference type="ARBA" id="ARBA00022519"/>
    </source>
</evidence>
<dbReference type="GO" id="GO:0008564">
    <property type="term" value="F:protein-exporting ATPase activity"/>
    <property type="evidence" value="ECO:0007669"/>
    <property type="project" value="UniProtKB-EC"/>
</dbReference>
<dbReference type="CDD" id="cd18803">
    <property type="entry name" value="SF2_C_secA"/>
    <property type="match status" value="1"/>
</dbReference>
<keyword evidence="5 16" id="KW-0963">Cytoplasm</keyword>
<keyword evidence="8 16" id="KW-0547">Nucleotide-binding</keyword>
<evidence type="ECO:0000256" key="11">
    <source>
        <dbReference type="ARBA" id="ARBA00022927"/>
    </source>
</evidence>
<dbReference type="GO" id="GO:0005524">
    <property type="term" value="F:ATP binding"/>
    <property type="evidence" value="ECO:0007669"/>
    <property type="project" value="UniProtKB-UniRule"/>
</dbReference>
<accession>A0AB73FRY0</accession>
<dbReference type="InterPro" id="IPR036266">
    <property type="entry name" value="SecA_Wing/Scaffold_sf"/>
</dbReference>
<evidence type="ECO:0000256" key="9">
    <source>
        <dbReference type="ARBA" id="ARBA00022833"/>
    </source>
</evidence>
<dbReference type="GO" id="GO:0065002">
    <property type="term" value="P:intracellular protein transmembrane transport"/>
    <property type="evidence" value="ECO:0007669"/>
    <property type="project" value="UniProtKB-UniRule"/>
</dbReference>
<dbReference type="Pfam" id="PF07517">
    <property type="entry name" value="SecA_DEAD"/>
    <property type="match status" value="1"/>
</dbReference>
<evidence type="ECO:0000256" key="14">
    <source>
        <dbReference type="ARBA" id="ARBA00023136"/>
    </source>
</evidence>
<dbReference type="FunFam" id="1.10.3060.10:FF:000003">
    <property type="entry name" value="Protein translocase subunit SecA"/>
    <property type="match status" value="1"/>
</dbReference>
<dbReference type="InterPro" id="IPR011130">
    <property type="entry name" value="SecA_preprotein_X-link_dom"/>
</dbReference>
<dbReference type="RefSeq" id="WP_059533584.1">
    <property type="nucleotide sequence ID" value="NZ_LOVB01000087.1"/>
</dbReference>